<dbReference type="AlphaFoldDB" id="A0A9W9UKJ3"/>
<proteinExistence type="predicted"/>
<comment type="caution">
    <text evidence="1">The sequence shown here is derived from an EMBL/GenBank/DDBJ whole genome shotgun (WGS) entry which is preliminary data.</text>
</comment>
<protein>
    <submittedName>
        <fullName evidence="1">Uncharacterized protein</fullName>
    </submittedName>
</protein>
<evidence type="ECO:0000313" key="1">
    <source>
        <dbReference type="EMBL" id="KAJ5345836.1"/>
    </source>
</evidence>
<dbReference type="EMBL" id="JAPZBQ010000002">
    <property type="protein sequence ID" value="KAJ5345836.1"/>
    <property type="molecule type" value="Genomic_DNA"/>
</dbReference>
<dbReference type="Proteomes" id="UP001147695">
    <property type="component" value="Unassembled WGS sequence"/>
</dbReference>
<organism evidence="1 2">
    <name type="scientific">Penicillium brevicompactum</name>
    <dbReference type="NCBI Taxonomy" id="5074"/>
    <lineage>
        <taxon>Eukaryota</taxon>
        <taxon>Fungi</taxon>
        <taxon>Dikarya</taxon>
        <taxon>Ascomycota</taxon>
        <taxon>Pezizomycotina</taxon>
        <taxon>Eurotiomycetes</taxon>
        <taxon>Eurotiomycetidae</taxon>
        <taxon>Eurotiales</taxon>
        <taxon>Aspergillaceae</taxon>
        <taxon>Penicillium</taxon>
    </lineage>
</organism>
<sequence length="61" mass="6927">MSTSTSKGFKATRELHRGFPRPTTLHHWTMPVAHAQTFVAVLTDFHTLFCKAEDENRILSA</sequence>
<reference evidence="1" key="1">
    <citation type="submission" date="2022-12" db="EMBL/GenBank/DDBJ databases">
        <authorList>
            <person name="Petersen C."/>
        </authorList>
    </citation>
    <scope>NUCLEOTIDE SEQUENCE</scope>
    <source>
        <strain evidence="1">IBT 35673</strain>
    </source>
</reference>
<evidence type="ECO:0000313" key="2">
    <source>
        <dbReference type="Proteomes" id="UP001147695"/>
    </source>
</evidence>
<reference evidence="1" key="2">
    <citation type="journal article" date="2023" name="IMA Fungus">
        <title>Comparative genomic study of the Penicillium genus elucidates a diverse pangenome and 15 lateral gene transfer events.</title>
        <authorList>
            <person name="Petersen C."/>
            <person name="Sorensen T."/>
            <person name="Nielsen M.R."/>
            <person name="Sondergaard T.E."/>
            <person name="Sorensen J.L."/>
            <person name="Fitzpatrick D.A."/>
            <person name="Frisvad J.C."/>
            <person name="Nielsen K.L."/>
        </authorList>
    </citation>
    <scope>NUCLEOTIDE SEQUENCE</scope>
    <source>
        <strain evidence="1">IBT 35673</strain>
    </source>
</reference>
<name>A0A9W9UKJ3_PENBR</name>
<accession>A0A9W9UKJ3</accession>
<gene>
    <name evidence="1" type="ORF">N7452_003840</name>
</gene>